<organism evidence="5 6">
    <name type="scientific">Drosophila navojoa</name>
    <name type="common">Fruit fly</name>
    <dbReference type="NCBI Taxonomy" id="7232"/>
    <lineage>
        <taxon>Eukaryota</taxon>
        <taxon>Metazoa</taxon>
        <taxon>Ecdysozoa</taxon>
        <taxon>Arthropoda</taxon>
        <taxon>Hexapoda</taxon>
        <taxon>Insecta</taxon>
        <taxon>Pterygota</taxon>
        <taxon>Neoptera</taxon>
        <taxon>Endopterygota</taxon>
        <taxon>Diptera</taxon>
        <taxon>Brachycera</taxon>
        <taxon>Muscomorpha</taxon>
        <taxon>Ephydroidea</taxon>
        <taxon>Drosophilidae</taxon>
        <taxon>Drosophila</taxon>
    </lineage>
</organism>
<evidence type="ECO:0000313" key="5">
    <source>
        <dbReference type="EMBL" id="TDG52315.1"/>
    </source>
</evidence>
<keyword evidence="3" id="KW-0408">Iron</keyword>
<evidence type="ECO:0000256" key="1">
    <source>
        <dbReference type="ARBA" id="ARBA00001971"/>
    </source>
</evidence>
<dbReference type="OrthoDB" id="6127067at2759"/>
<dbReference type="GO" id="GO:0070482">
    <property type="term" value="P:response to oxygen levels"/>
    <property type="evidence" value="ECO:0007669"/>
    <property type="project" value="TreeGrafter"/>
</dbReference>
<dbReference type="InterPro" id="IPR011644">
    <property type="entry name" value="Heme_NO-bd"/>
</dbReference>
<dbReference type="Proteomes" id="UP000295192">
    <property type="component" value="Unassembled WGS sequence"/>
</dbReference>
<dbReference type="SUPFAM" id="SSF111126">
    <property type="entry name" value="Ligand-binding domain in the NO signalling and Golgi transport"/>
    <property type="match status" value="1"/>
</dbReference>
<dbReference type="InterPro" id="IPR038158">
    <property type="entry name" value="H-NOX_domain_sf"/>
</dbReference>
<dbReference type="GO" id="GO:0008074">
    <property type="term" value="C:guanylate cyclase complex, soluble"/>
    <property type="evidence" value="ECO:0007669"/>
    <property type="project" value="TreeGrafter"/>
</dbReference>
<dbReference type="Pfam" id="PF07700">
    <property type="entry name" value="HNOB"/>
    <property type="match status" value="1"/>
</dbReference>
<dbReference type="Gene3D" id="3.90.1520.10">
    <property type="entry name" value="H-NOX domain"/>
    <property type="match status" value="1"/>
</dbReference>
<evidence type="ECO:0000256" key="3">
    <source>
        <dbReference type="ARBA" id="ARBA00023004"/>
    </source>
</evidence>
<dbReference type="STRING" id="7232.A0A484BWK5"/>
<sequence>MVSMEGQFLVRQIYDDEITYNLIGAAVEILKIPADDILELFGKTFFEFCQDSGYDKILQVLGATPRDFLQVNYADDYSQAWS</sequence>
<evidence type="ECO:0000256" key="2">
    <source>
        <dbReference type="ARBA" id="ARBA00022617"/>
    </source>
</evidence>
<name>A0A484BWK5_DRONA</name>
<dbReference type="InterPro" id="IPR024096">
    <property type="entry name" value="NO_sig/Golgi_transp_ligand-bd"/>
</dbReference>
<dbReference type="GO" id="GO:0019934">
    <property type="term" value="P:cGMP-mediated signaling"/>
    <property type="evidence" value="ECO:0007669"/>
    <property type="project" value="TreeGrafter"/>
</dbReference>
<evidence type="ECO:0000313" key="6">
    <source>
        <dbReference type="Proteomes" id="UP000295192"/>
    </source>
</evidence>
<evidence type="ECO:0000259" key="4">
    <source>
        <dbReference type="Pfam" id="PF07700"/>
    </source>
</evidence>
<dbReference type="PANTHER" id="PTHR45655:SF2">
    <property type="entry name" value="GUANYLATE CYCLASE SOLUBLE SUBUNIT BETA-1"/>
    <property type="match status" value="1"/>
</dbReference>
<reference evidence="5 6" key="1">
    <citation type="journal article" date="2019" name="J. Hered.">
        <title>An Improved Genome Assembly for Drosophila navojoa, the Basal Species in the mojavensis Cluster.</title>
        <authorList>
            <person name="Vanderlinde T."/>
            <person name="Dupim E.G."/>
            <person name="Nazario-Yepiz N.O."/>
            <person name="Carvalho A.B."/>
        </authorList>
    </citation>
    <scope>NUCLEOTIDE SEQUENCE [LARGE SCALE GENOMIC DNA]</scope>
    <source>
        <strain evidence="5">Navoj_Jal97</strain>
        <tissue evidence="5">Whole organism</tissue>
    </source>
</reference>
<dbReference type="GO" id="GO:0020037">
    <property type="term" value="F:heme binding"/>
    <property type="evidence" value="ECO:0007669"/>
    <property type="project" value="InterPro"/>
</dbReference>
<dbReference type="AlphaFoldDB" id="A0A484BWK5"/>
<keyword evidence="2" id="KW-0479">Metal-binding</keyword>
<accession>A0A484BWK5</accession>
<feature type="domain" description="Heme NO-binding" evidence="4">
    <location>
        <begin position="5"/>
        <end position="70"/>
    </location>
</feature>
<dbReference type="GO" id="GO:0004383">
    <property type="term" value="F:guanylate cyclase activity"/>
    <property type="evidence" value="ECO:0007669"/>
    <property type="project" value="TreeGrafter"/>
</dbReference>
<dbReference type="EMBL" id="LSRL02000004">
    <property type="protein sequence ID" value="TDG52315.1"/>
    <property type="molecule type" value="Genomic_DNA"/>
</dbReference>
<keyword evidence="6" id="KW-1185">Reference proteome</keyword>
<keyword evidence="2" id="KW-0349">Heme</keyword>
<proteinExistence type="predicted"/>
<comment type="caution">
    <text evidence="5">The sequence shown here is derived from an EMBL/GenBank/DDBJ whole genome shotgun (WGS) entry which is preliminary data.</text>
</comment>
<comment type="cofactor">
    <cofactor evidence="1">
        <name>heme</name>
        <dbReference type="ChEBI" id="CHEBI:30413"/>
    </cofactor>
</comment>
<gene>
    <name evidence="5" type="ORF">AWZ03_001145</name>
</gene>
<protein>
    <recommendedName>
        <fullName evidence="4">Heme NO-binding domain-containing protein</fullName>
    </recommendedName>
</protein>
<dbReference type="PANTHER" id="PTHR45655">
    <property type="entry name" value="GUANYLATE CYCLASE SOLUBLE SUBUNIT BETA-2"/>
    <property type="match status" value="1"/>
</dbReference>